<keyword evidence="3" id="KW-1185">Reference proteome</keyword>
<sequence length="132" mass="14036">MSDLLELSLTISTDLAAVRAILRDYATAFGMAAKRVELLVLAVNEAVTNVLDHGGAGGRLTARAEGQGILVEVVDDGGTLRAEHLRRQPAANPTSGMGLFVIRTVCDRVDLDHPGGHSRLRLYMDFAGPVTV</sequence>
<evidence type="ECO:0000259" key="1">
    <source>
        <dbReference type="Pfam" id="PF13581"/>
    </source>
</evidence>
<dbReference type="PANTHER" id="PTHR35526">
    <property type="entry name" value="ANTI-SIGMA-F FACTOR RSBW-RELATED"/>
    <property type="match status" value="1"/>
</dbReference>
<dbReference type="InterPro" id="IPR003594">
    <property type="entry name" value="HATPase_dom"/>
</dbReference>
<dbReference type="GO" id="GO:0005524">
    <property type="term" value="F:ATP binding"/>
    <property type="evidence" value="ECO:0007669"/>
    <property type="project" value="UniProtKB-KW"/>
</dbReference>
<dbReference type="InterPro" id="IPR050267">
    <property type="entry name" value="Anti-sigma-factor_SerPK"/>
</dbReference>
<feature type="domain" description="Histidine kinase/HSP90-like ATPase" evidence="1">
    <location>
        <begin position="14"/>
        <end position="121"/>
    </location>
</feature>
<keyword evidence="2" id="KW-0547">Nucleotide-binding</keyword>
<dbReference type="Proteomes" id="UP001317259">
    <property type="component" value="Unassembled WGS sequence"/>
</dbReference>
<dbReference type="RefSeq" id="WP_242380978.1">
    <property type="nucleotide sequence ID" value="NZ_JAKRKC020000001.1"/>
</dbReference>
<accession>A0ABT0FTX5</accession>
<comment type="caution">
    <text evidence="2">The sequence shown here is derived from an EMBL/GenBank/DDBJ whole genome shotgun (WGS) entry which is preliminary data.</text>
</comment>
<name>A0ABT0FTX5_9ACTN</name>
<evidence type="ECO:0000313" key="2">
    <source>
        <dbReference type="EMBL" id="MCK2215783.1"/>
    </source>
</evidence>
<keyword evidence="2" id="KW-0067">ATP-binding</keyword>
<dbReference type="Pfam" id="PF13581">
    <property type="entry name" value="HATPase_c_2"/>
    <property type="match status" value="1"/>
</dbReference>
<reference evidence="2 3" key="1">
    <citation type="submission" date="2022-04" db="EMBL/GenBank/DDBJ databases">
        <title>Genome draft of Actinomadura sp. ATCC 31491.</title>
        <authorList>
            <person name="Shi X."/>
            <person name="Du Y."/>
        </authorList>
    </citation>
    <scope>NUCLEOTIDE SEQUENCE [LARGE SCALE GENOMIC DNA]</scope>
    <source>
        <strain evidence="2 3">ATCC 31491</strain>
    </source>
</reference>
<dbReference type="EMBL" id="JAKRKC020000001">
    <property type="protein sequence ID" value="MCK2215783.1"/>
    <property type="molecule type" value="Genomic_DNA"/>
</dbReference>
<proteinExistence type="predicted"/>
<protein>
    <submittedName>
        <fullName evidence="2">ATP-binding protein</fullName>
    </submittedName>
</protein>
<evidence type="ECO:0000313" key="3">
    <source>
        <dbReference type="Proteomes" id="UP001317259"/>
    </source>
</evidence>
<organism evidence="2 3">
    <name type="scientific">Actinomadura luzonensis</name>
    <dbReference type="NCBI Taxonomy" id="2805427"/>
    <lineage>
        <taxon>Bacteria</taxon>
        <taxon>Bacillati</taxon>
        <taxon>Actinomycetota</taxon>
        <taxon>Actinomycetes</taxon>
        <taxon>Streptosporangiales</taxon>
        <taxon>Thermomonosporaceae</taxon>
        <taxon>Actinomadura</taxon>
    </lineage>
</organism>
<gene>
    <name evidence="2" type="ORF">MF672_018580</name>
</gene>
<dbReference type="CDD" id="cd16936">
    <property type="entry name" value="HATPase_RsbW-like"/>
    <property type="match status" value="1"/>
</dbReference>